<dbReference type="InterPro" id="IPR008937">
    <property type="entry name" value="Ras-like_GEF"/>
</dbReference>
<dbReference type="PRINTS" id="PR00103">
    <property type="entry name" value="CAMPKINASE"/>
</dbReference>
<dbReference type="AlphaFoldDB" id="A0A1S3HW10"/>
<dbReference type="InterPro" id="IPR014710">
    <property type="entry name" value="RmlC-like_jellyroll"/>
</dbReference>
<dbReference type="CDD" id="cd06224">
    <property type="entry name" value="REM"/>
    <property type="match status" value="1"/>
</dbReference>
<gene>
    <name evidence="9" type="primary">LOC106158702</name>
</gene>
<keyword evidence="1 2" id="KW-0344">Guanine-nucleotide releasing factor</keyword>
<dbReference type="Gene3D" id="2.60.120.10">
    <property type="entry name" value="Jelly Rolls"/>
    <property type="match status" value="1"/>
</dbReference>
<dbReference type="Gene3D" id="1.10.10.10">
    <property type="entry name" value="Winged helix-like DNA-binding domain superfamily/Winged helix DNA-binding domain"/>
    <property type="match status" value="1"/>
</dbReference>
<evidence type="ECO:0000259" key="5">
    <source>
        <dbReference type="PROSITE" id="PS50042"/>
    </source>
</evidence>
<dbReference type="InterPro" id="IPR036390">
    <property type="entry name" value="WH_DNA-bd_sf"/>
</dbReference>
<dbReference type="CDD" id="cd04437">
    <property type="entry name" value="DEP_Epac"/>
    <property type="match status" value="1"/>
</dbReference>
<proteinExistence type="predicted"/>
<evidence type="ECO:0000256" key="3">
    <source>
        <dbReference type="SAM" id="MobiDB-lite"/>
    </source>
</evidence>
<dbReference type="Gene3D" id="1.10.840.10">
    <property type="entry name" value="Ras guanine-nucleotide exchange factors catalytic domain"/>
    <property type="match status" value="1"/>
</dbReference>
<dbReference type="Pfam" id="PF00610">
    <property type="entry name" value="DEP"/>
    <property type="match status" value="1"/>
</dbReference>
<dbReference type="PROSITE" id="PS50186">
    <property type="entry name" value="DEP"/>
    <property type="match status" value="1"/>
</dbReference>
<dbReference type="CDD" id="cd00155">
    <property type="entry name" value="RasGEF"/>
    <property type="match status" value="1"/>
</dbReference>
<dbReference type="GO" id="GO:0005886">
    <property type="term" value="C:plasma membrane"/>
    <property type="evidence" value="ECO:0007669"/>
    <property type="project" value="TreeGrafter"/>
</dbReference>
<dbReference type="Gene3D" id="3.10.20.90">
    <property type="entry name" value="Phosphatidylinositol 3-kinase Catalytic Subunit, Chain A, domain 1"/>
    <property type="match status" value="1"/>
</dbReference>
<dbReference type="InterPro" id="IPR029071">
    <property type="entry name" value="Ubiquitin-like_domsf"/>
</dbReference>
<dbReference type="SUPFAM" id="SSF54236">
    <property type="entry name" value="Ubiquitin-like"/>
    <property type="match status" value="1"/>
</dbReference>
<evidence type="ECO:0000259" key="4">
    <source>
        <dbReference type="PROSITE" id="PS50009"/>
    </source>
</evidence>
<dbReference type="InterPro" id="IPR018490">
    <property type="entry name" value="cNMP-bd_dom_sf"/>
</dbReference>
<dbReference type="OrthoDB" id="21144at2759"/>
<dbReference type="Pfam" id="PF00027">
    <property type="entry name" value="cNMP_binding"/>
    <property type="match status" value="1"/>
</dbReference>
<protein>
    <submittedName>
        <fullName evidence="9">Rap guanine nucleotide exchange factor 4 isoform X2</fullName>
    </submittedName>
</protein>
<dbReference type="InterPro" id="IPR023578">
    <property type="entry name" value="Ras_GEF_dom_sf"/>
</dbReference>
<dbReference type="GO" id="GO:0007265">
    <property type="term" value="P:Ras protein signal transduction"/>
    <property type="evidence" value="ECO:0007669"/>
    <property type="project" value="TreeGrafter"/>
</dbReference>
<dbReference type="InterPro" id="IPR019804">
    <property type="entry name" value="Ras_G-nucl-exch_fac_CS"/>
</dbReference>
<dbReference type="PANTHER" id="PTHR23113">
    <property type="entry name" value="GUANINE NUCLEOTIDE EXCHANGE FACTOR"/>
    <property type="match status" value="1"/>
</dbReference>
<feature type="domain" description="N-terminal Ras-GEF" evidence="7">
    <location>
        <begin position="345"/>
        <end position="482"/>
    </location>
</feature>
<dbReference type="SMART" id="SM00229">
    <property type="entry name" value="RasGEFN"/>
    <property type="match status" value="1"/>
</dbReference>
<dbReference type="FunFam" id="2.60.120.10:FF:000015">
    <property type="entry name" value="Rap guanine nucleotide exchange factor 4"/>
    <property type="match status" value="1"/>
</dbReference>
<dbReference type="InterPro" id="IPR036388">
    <property type="entry name" value="WH-like_DNA-bd_sf"/>
</dbReference>
<feature type="region of interest" description="Disordered" evidence="3">
    <location>
        <begin position="488"/>
        <end position="521"/>
    </location>
</feature>
<keyword evidence="8" id="KW-1185">Reference proteome</keyword>
<dbReference type="GeneID" id="106158702"/>
<dbReference type="InterPro" id="IPR001895">
    <property type="entry name" value="RASGEF_cat_dom"/>
</dbReference>
<dbReference type="SMART" id="SM00049">
    <property type="entry name" value="DEP"/>
    <property type="match status" value="1"/>
</dbReference>
<dbReference type="InterPro" id="IPR036964">
    <property type="entry name" value="RASGEF_cat_dom_sf"/>
</dbReference>
<dbReference type="FunFam" id="1.10.840.10:FF:000002">
    <property type="entry name" value="Rap guanine nucleotide exchange factor 4"/>
    <property type="match status" value="1"/>
</dbReference>
<evidence type="ECO:0000259" key="7">
    <source>
        <dbReference type="PROSITE" id="PS50212"/>
    </source>
</evidence>
<evidence type="ECO:0000313" key="9">
    <source>
        <dbReference type="RefSeq" id="XP_013390232.1"/>
    </source>
</evidence>
<dbReference type="SUPFAM" id="SSF51206">
    <property type="entry name" value="cAMP-binding domain-like"/>
    <property type="match status" value="1"/>
</dbReference>
<organism evidence="8 9">
    <name type="scientific">Lingula anatina</name>
    <name type="common">Brachiopod</name>
    <name type="synonym">Lingula unguis</name>
    <dbReference type="NCBI Taxonomy" id="7574"/>
    <lineage>
        <taxon>Eukaryota</taxon>
        <taxon>Metazoa</taxon>
        <taxon>Spiralia</taxon>
        <taxon>Lophotrochozoa</taxon>
        <taxon>Brachiopoda</taxon>
        <taxon>Linguliformea</taxon>
        <taxon>Lingulata</taxon>
        <taxon>Lingulida</taxon>
        <taxon>Linguloidea</taxon>
        <taxon>Lingulidae</taxon>
        <taxon>Lingula</taxon>
    </lineage>
</organism>
<dbReference type="InterPro" id="IPR000595">
    <property type="entry name" value="cNMP-bd_dom"/>
</dbReference>
<feature type="region of interest" description="Disordered" evidence="3">
    <location>
        <begin position="24"/>
        <end position="45"/>
    </location>
</feature>
<dbReference type="Pfam" id="PF00618">
    <property type="entry name" value="RasGEF_N"/>
    <property type="match status" value="1"/>
</dbReference>
<dbReference type="SMART" id="SM00100">
    <property type="entry name" value="cNMP"/>
    <property type="match status" value="1"/>
</dbReference>
<evidence type="ECO:0000259" key="6">
    <source>
        <dbReference type="PROSITE" id="PS50186"/>
    </source>
</evidence>
<feature type="compositionally biased region" description="Polar residues" evidence="3">
    <location>
        <begin position="35"/>
        <end position="45"/>
    </location>
</feature>
<evidence type="ECO:0000256" key="1">
    <source>
        <dbReference type="ARBA" id="ARBA00022658"/>
    </source>
</evidence>
<feature type="domain" description="Ras-GEF" evidence="4">
    <location>
        <begin position="650"/>
        <end position="887"/>
    </location>
</feature>
<dbReference type="SMART" id="SM00147">
    <property type="entry name" value="RasGEF"/>
    <property type="match status" value="1"/>
</dbReference>
<feature type="domain" description="DEP" evidence="6">
    <location>
        <begin position="65"/>
        <end position="140"/>
    </location>
</feature>
<dbReference type="PROSITE" id="PS50212">
    <property type="entry name" value="RASGEF_NTER"/>
    <property type="match status" value="1"/>
</dbReference>
<dbReference type="SUPFAM" id="SSF48366">
    <property type="entry name" value="Ras GEF"/>
    <property type="match status" value="1"/>
</dbReference>
<dbReference type="RefSeq" id="XP_013390232.1">
    <property type="nucleotide sequence ID" value="XM_013534778.2"/>
</dbReference>
<dbReference type="GO" id="GO:0005085">
    <property type="term" value="F:guanyl-nucleotide exchange factor activity"/>
    <property type="evidence" value="ECO:0007669"/>
    <property type="project" value="UniProtKB-KW"/>
</dbReference>
<feature type="domain" description="Cyclic nucleotide-binding" evidence="5">
    <location>
        <begin position="205"/>
        <end position="306"/>
    </location>
</feature>
<dbReference type="SUPFAM" id="SSF46785">
    <property type="entry name" value="Winged helix' DNA-binding domain"/>
    <property type="match status" value="1"/>
</dbReference>
<name>A0A1S3HW10_LINAN</name>
<dbReference type="PROSITE" id="PS00720">
    <property type="entry name" value="RASGEF"/>
    <property type="match status" value="1"/>
</dbReference>
<dbReference type="PROSITE" id="PS50009">
    <property type="entry name" value="RASGEF_CAT"/>
    <property type="match status" value="1"/>
</dbReference>
<feature type="compositionally biased region" description="Basic and acidic residues" evidence="3">
    <location>
        <begin position="24"/>
        <end position="34"/>
    </location>
</feature>
<dbReference type="Gene3D" id="1.20.870.10">
    <property type="entry name" value="Son of sevenless (SoS) protein Chain: S domain 1"/>
    <property type="match status" value="1"/>
</dbReference>
<dbReference type="PANTHER" id="PTHR23113:SF327">
    <property type="entry name" value="EXCHANGE PROTEIN DIRECTLY ACTIVATED BY CAMP, ISOFORM E"/>
    <property type="match status" value="1"/>
</dbReference>
<dbReference type="Pfam" id="PF00617">
    <property type="entry name" value="RasGEF"/>
    <property type="match status" value="1"/>
</dbReference>
<dbReference type="InterPro" id="IPR000651">
    <property type="entry name" value="Ras-like_Gua-exchang_fac_N"/>
</dbReference>
<dbReference type="Gene3D" id="1.10.8.1240">
    <property type="match status" value="1"/>
</dbReference>
<dbReference type="PROSITE" id="PS50042">
    <property type="entry name" value="CNMP_BINDING_3"/>
    <property type="match status" value="1"/>
</dbReference>
<accession>A0A1S3HW10</accession>
<dbReference type="Proteomes" id="UP000085678">
    <property type="component" value="Unplaced"/>
</dbReference>
<reference evidence="9" key="1">
    <citation type="submission" date="2025-08" db="UniProtKB">
        <authorList>
            <consortium name="RefSeq"/>
        </authorList>
    </citation>
    <scope>IDENTIFICATION</scope>
    <source>
        <tissue evidence="9">Gonads</tissue>
    </source>
</reference>
<evidence type="ECO:0000256" key="2">
    <source>
        <dbReference type="PROSITE-ProRule" id="PRU00168"/>
    </source>
</evidence>
<dbReference type="InterPro" id="IPR000591">
    <property type="entry name" value="DEP_dom"/>
</dbReference>
<sequence length="889" mass="101707">MEGAFNPAISTLPQLDTTYRRVADPRRRSVKEGENTLTNTATPITSTPSSRLLKAGYVLRTIIQTRSPSMIRDRKHHLRTYRRCMVGSEMTDWMLQVSPSVHSKIQAIGMWQALLEEGVLVHVCREHPFKDADLFYRFHDDDQGVGTVPTSGMKKECEELLPEVVNNLVQIGPDALMRMILRKLPEDRSPEDLEIIYEELLHIKALSHLSTMVKRELASVLMFEAHERAGTVLFNQGDEGTSWYIILKGSVNVVIYGKGVVCTLHEGDDFGKLALVNDAPRAATIVLREDDCHFLRVDKEDFNRILRDVEANTVRLKEHGQDVLVLEKIPTKQPGQQTTSGQTHYKYSVMAGTPEKMLEYLLETIESKHENVSDTFLEDFLLTHIIFMPSNHLCPALLMHYNAEGANGNSEQESPDLMLANKKRVVKFVQEWQNVAGSVFFEDATVTAFLEEMRVAVNEDSGFFDSLKEEANTIKQIQHRQQGHLNSLHPKRVSLPDSCSSDPQASPSRSPHPSPSRSPLLQRFTRRGSNFETVIDDKVQPLRAIDENIFKIYCADHTYTTLRQRMGASVAEVLQNAANKLCLGNDLLLCEVKSNGERVIFSEDDLCVTTGLSVNGRLFIVPKEHLDALTPLPEQDGPTENTYATFEIMGSKDIAYHLTMYDWELLNTMHEYEMIYLIFGRSKFQRISANFDRFLQRFNVVQYWVLTEMCLTPNLGKRVQMLKKFIKIAEYCLEYQNLNSFFAIVMGLSNLAVSRLSQTWEKLPSKMKKLFSDFESMMDPSRNHRVYRLTVAKMDAPFIPFMPLLMKDLTFTHDGNKSYFDGLVNFEKMHMVALTMRSIKFCRSKPLEVEPPTVGKNAQDVKNYVRNIRVIDNQRILTRLSQRLEPRRS</sequence>
<dbReference type="CDD" id="cd00038">
    <property type="entry name" value="CAP_ED"/>
    <property type="match status" value="1"/>
</dbReference>
<evidence type="ECO:0000313" key="8">
    <source>
        <dbReference type="Proteomes" id="UP000085678"/>
    </source>
</evidence>